<dbReference type="GO" id="GO:0005634">
    <property type="term" value="C:nucleus"/>
    <property type="evidence" value="ECO:0007669"/>
    <property type="project" value="UniProtKB-SubCell"/>
</dbReference>
<feature type="compositionally biased region" description="Polar residues" evidence="4">
    <location>
        <begin position="509"/>
        <end position="526"/>
    </location>
</feature>
<feature type="compositionally biased region" description="Polar residues" evidence="4">
    <location>
        <begin position="344"/>
        <end position="358"/>
    </location>
</feature>
<reference evidence="7 8" key="1">
    <citation type="submission" date="2019-06" db="EMBL/GenBank/DDBJ databases">
        <title>Draft genome sequence of the filamentous fungus Phialemoniopsis curvata isolated from diesel fuel.</title>
        <authorList>
            <person name="Varaljay V.A."/>
            <person name="Lyon W.J."/>
            <person name="Crouch A.L."/>
            <person name="Drake C.E."/>
            <person name="Hollomon J.M."/>
            <person name="Nadeau L.J."/>
            <person name="Nunn H.S."/>
            <person name="Stevenson B.S."/>
            <person name="Bojanowski C.L."/>
            <person name="Crookes-Goodson W.J."/>
        </authorList>
    </citation>
    <scope>NUCLEOTIDE SEQUENCE [LARGE SCALE GENOMIC DNA]</scope>
    <source>
        <strain evidence="7 8">D216</strain>
    </source>
</reference>
<dbReference type="InterPro" id="IPR009057">
    <property type="entry name" value="Homeodomain-like_sf"/>
</dbReference>
<evidence type="ECO:0008006" key="9">
    <source>
        <dbReference type="Google" id="ProtNLM"/>
    </source>
</evidence>
<dbReference type="PANTHER" id="PTHR46380:SF2">
    <property type="entry name" value="CYCLIN-D-BINDING MYB-LIKE TRANSCRIPTION FACTOR 1"/>
    <property type="match status" value="1"/>
</dbReference>
<keyword evidence="3" id="KW-0539">Nucleus</keyword>
<dbReference type="CDD" id="cd00167">
    <property type="entry name" value="SANT"/>
    <property type="match status" value="1"/>
</dbReference>
<accession>A0A507BCL5</accession>
<feature type="compositionally biased region" description="Basic and acidic residues" evidence="4">
    <location>
        <begin position="324"/>
        <end position="341"/>
    </location>
</feature>
<evidence type="ECO:0000256" key="3">
    <source>
        <dbReference type="ARBA" id="ARBA00023242"/>
    </source>
</evidence>
<feature type="compositionally biased region" description="Basic and acidic residues" evidence="4">
    <location>
        <begin position="64"/>
        <end position="92"/>
    </location>
</feature>
<dbReference type="AlphaFoldDB" id="A0A507BCL5"/>
<feature type="compositionally biased region" description="Acidic residues" evidence="4">
    <location>
        <begin position="1102"/>
        <end position="1114"/>
    </location>
</feature>
<feature type="compositionally biased region" description="Basic residues" evidence="4">
    <location>
        <begin position="119"/>
        <end position="131"/>
    </location>
</feature>
<dbReference type="GO" id="GO:0003700">
    <property type="term" value="F:DNA-binding transcription factor activity"/>
    <property type="evidence" value="ECO:0007669"/>
    <property type="project" value="TreeGrafter"/>
</dbReference>
<feature type="domain" description="HTH myb-type" evidence="6">
    <location>
        <begin position="760"/>
        <end position="813"/>
    </location>
</feature>
<comment type="subcellular location">
    <subcellularLocation>
        <location evidence="1">Nucleus</location>
    </subcellularLocation>
</comment>
<feature type="region of interest" description="Disordered" evidence="4">
    <location>
        <begin position="1"/>
        <end position="688"/>
    </location>
</feature>
<dbReference type="SMART" id="SM00717">
    <property type="entry name" value="SANT"/>
    <property type="match status" value="3"/>
</dbReference>
<evidence type="ECO:0000313" key="7">
    <source>
        <dbReference type="EMBL" id="TPX14691.1"/>
    </source>
</evidence>
<evidence type="ECO:0000256" key="2">
    <source>
        <dbReference type="ARBA" id="ARBA00023125"/>
    </source>
</evidence>
<dbReference type="InterPro" id="IPR051651">
    <property type="entry name" value="DMTF1_DNA-bind_reg"/>
</dbReference>
<name>A0A507BCL5_9PEZI</name>
<dbReference type="PROSITE" id="PS51294">
    <property type="entry name" value="HTH_MYB"/>
    <property type="match status" value="1"/>
</dbReference>
<dbReference type="EMBL" id="SKBQ01000026">
    <property type="protein sequence ID" value="TPX14691.1"/>
    <property type="molecule type" value="Genomic_DNA"/>
</dbReference>
<evidence type="ECO:0000256" key="4">
    <source>
        <dbReference type="SAM" id="MobiDB-lite"/>
    </source>
</evidence>
<feature type="domain" description="Myb-like" evidence="5">
    <location>
        <begin position="765"/>
        <end position="809"/>
    </location>
</feature>
<dbReference type="SUPFAM" id="SSF46689">
    <property type="entry name" value="Homeodomain-like"/>
    <property type="match status" value="2"/>
</dbReference>
<sequence length="1270" mass="140396">MGNQQSSMPDTRPQAVRGPQADFLADTVAGTGEYDEFESIAKPEAPDSTDWPSTAPSALPPAIDDFHDGLPRLPAEAEPHSGRRISGDDHVKPAPPSSPEQVRASDQLSPTLNGVNGTKSRKGKKAKRKRERNSNSLFTQSDEGQKIAEAQQLSPELPELQKEDIKAEETTTKTSRRKRRRKDAGPESQQGSIGSLEVQSPTAQIELESEGIKFDVDESTTLPNPTTEEHNPTKRRKKRRNSVASKRNVGVQDEVVEEGHEWHATKPAPPTASAEPASQEASYESGLNGQQDPAQMEIDDPLLEDASSSRPIATQDIDDGSISHVKEDAVNGEQRDDHIEATENDQNGVPATTSQSHASDNEAAIDGTPRMDFGFEPFGPEPTYDTDQDYSGLPSRQSPAFPAGEVSRAKGQASDDLGTYGARSDSEHSEQESQAVEDAASNLASNRHESSKLQRSVGVEVGQPTLESGDEPPQETANSEAGQDVNLQSNFDEGVSDTDLATALEHITTPLSKSAEQTVALKSSAKQRPKPSFFDILNGNGNATPKTSKRATSATKKSTTKKNEPFVTPSRQNLAAFAQLPASEAVATAKKPRPRPVRDTPATPSRLNRTAFAQLPPDEAVATVKKRGRPRKSIPGTEAYLLASSPARAKMSSQMKGDQNGEGPRSSAGPATSSKQPASQKPGMASGPFTQAELDQIAEAISSFRDSCGMSQFEVNEMVQEPPHARSSTGLHKDLWQRVTASCPSRPRQKVINRTRKIYHNFVGRGTWTPEQDEELRSMVAQHGTKWSLIGGLINRHQEDVRDRWNNYLKGGENRKVDFWSADEEAVLVELAIEMLKEIQKSRGENPDIISPTSEVDIPWTYVSEKMGRTRNPRQCRMKWKQLREANKITKQNDELDFSLTQPEDDVPSRLDKARSDLRKMDFKDKLQLIRAIRKTDVRKDAEIPWSTLVNSKYRRQWSEATLKLLWARLRQTLPEHQKKSTRRVAEKLLREYEEHKQFDNILDMDFDEEEESRLIGSTTPRRKVYRTPRKFSSKSVRSAEFVDESGTKDAEPGDDVEDEQEDEAPTSAQKPAESSDDEEEIPASPTSNEVVPKRRRQQQTDEMDIDDDEDDHEDGARTADRSGSVDLGTTNDEEDIGHYKVGASSPTPQSRPPKKSAAAGVRREKRTESEGSSVNADSFRLKRKRPGLLYKSPTATTAAAAATAADGERTKKRGKKKRKKRKSLTISQDDIEDDSEAERRKKEAAESDADDDMEDIPARLPVRSSEEVE</sequence>
<feature type="compositionally biased region" description="Polar residues" evidence="4">
    <location>
        <begin position="104"/>
        <end position="118"/>
    </location>
</feature>
<feature type="compositionally biased region" description="Acidic residues" evidence="4">
    <location>
        <begin position="1247"/>
        <end position="1256"/>
    </location>
</feature>
<evidence type="ECO:0000313" key="8">
    <source>
        <dbReference type="Proteomes" id="UP000319257"/>
    </source>
</evidence>
<dbReference type="GeneID" id="41972533"/>
<dbReference type="InParanoid" id="A0A507BCL5"/>
<feature type="compositionally biased region" description="Polar residues" evidence="4">
    <location>
        <begin position="187"/>
        <end position="203"/>
    </location>
</feature>
<organism evidence="7 8">
    <name type="scientific">Thyridium curvatum</name>
    <dbReference type="NCBI Taxonomy" id="1093900"/>
    <lineage>
        <taxon>Eukaryota</taxon>
        <taxon>Fungi</taxon>
        <taxon>Dikarya</taxon>
        <taxon>Ascomycota</taxon>
        <taxon>Pezizomycotina</taxon>
        <taxon>Sordariomycetes</taxon>
        <taxon>Sordariomycetidae</taxon>
        <taxon>Thyridiales</taxon>
        <taxon>Thyridiaceae</taxon>
        <taxon>Thyridium</taxon>
    </lineage>
</organism>
<dbReference type="STRING" id="1093900.A0A507BCL5"/>
<dbReference type="Proteomes" id="UP000319257">
    <property type="component" value="Unassembled WGS sequence"/>
</dbReference>
<keyword evidence="2" id="KW-0238">DNA-binding</keyword>
<dbReference type="PANTHER" id="PTHR46380">
    <property type="entry name" value="CYCLIN-D-BINDING MYB-LIKE TRANSCRIPTION FACTOR 1"/>
    <property type="match status" value="1"/>
</dbReference>
<gene>
    <name evidence="7" type="ORF">E0L32_005086</name>
</gene>
<keyword evidence="8" id="KW-1185">Reference proteome</keyword>
<feature type="compositionally biased region" description="Low complexity" evidence="4">
    <location>
        <begin position="543"/>
        <end position="557"/>
    </location>
</feature>
<proteinExistence type="predicted"/>
<dbReference type="InterPro" id="IPR001005">
    <property type="entry name" value="SANT/Myb"/>
</dbReference>
<dbReference type="Gene3D" id="1.10.10.60">
    <property type="entry name" value="Homeodomain-like"/>
    <property type="match status" value="2"/>
</dbReference>
<dbReference type="Pfam" id="PF00249">
    <property type="entry name" value="Myb_DNA-binding"/>
    <property type="match status" value="1"/>
</dbReference>
<evidence type="ECO:0000259" key="6">
    <source>
        <dbReference type="PROSITE" id="PS51294"/>
    </source>
</evidence>
<evidence type="ECO:0000256" key="1">
    <source>
        <dbReference type="ARBA" id="ARBA00004123"/>
    </source>
</evidence>
<dbReference type="RefSeq" id="XP_030996402.1">
    <property type="nucleotide sequence ID" value="XM_031139568.1"/>
</dbReference>
<feature type="compositionally biased region" description="Low complexity" evidence="4">
    <location>
        <begin position="1195"/>
        <end position="1206"/>
    </location>
</feature>
<feature type="region of interest" description="Disordered" evidence="4">
    <location>
        <begin position="1027"/>
        <end position="1270"/>
    </location>
</feature>
<dbReference type="GO" id="GO:0000976">
    <property type="term" value="F:transcription cis-regulatory region binding"/>
    <property type="evidence" value="ECO:0007669"/>
    <property type="project" value="TreeGrafter"/>
</dbReference>
<feature type="compositionally biased region" description="Polar residues" evidence="4">
    <location>
        <begin position="475"/>
        <end position="491"/>
    </location>
</feature>
<dbReference type="InterPro" id="IPR017930">
    <property type="entry name" value="Myb_dom"/>
</dbReference>
<protein>
    <recommendedName>
        <fullName evidence="9">Myb transcription factor</fullName>
    </recommendedName>
</protein>
<feature type="compositionally biased region" description="Acidic residues" evidence="4">
    <location>
        <begin position="1053"/>
        <end position="1065"/>
    </location>
</feature>
<dbReference type="OrthoDB" id="39591at2759"/>
<feature type="compositionally biased region" description="Low complexity" evidence="4">
    <location>
        <begin position="271"/>
        <end position="285"/>
    </location>
</feature>
<comment type="caution">
    <text evidence="7">The sequence shown here is derived from an EMBL/GenBank/DDBJ whole genome shotgun (WGS) entry which is preliminary data.</text>
</comment>
<evidence type="ECO:0000259" key="5">
    <source>
        <dbReference type="PROSITE" id="PS50090"/>
    </source>
</evidence>
<feature type="compositionally biased region" description="Polar residues" evidence="4">
    <location>
        <begin position="669"/>
        <end position="679"/>
    </location>
</feature>
<feature type="compositionally biased region" description="Basic residues" evidence="4">
    <location>
        <begin position="1211"/>
        <end position="1224"/>
    </location>
</feature>
<dbReference type="PROSITE" id="PS50090">
    <property type="entry name" value="MYB_LIKE"/>
    <property type="match status" value="2"/>
</dbReference>
<feature type="domain" description="Myb-like" evidence="5">
    <location>
        <begin position="812"/>
        <end position="884"/>
    </location>
</feature>
<feature type="compositionally biased region" description="Basic and acidic residues" evidence="4">
    <location>
        <begin position="159"/>
        <end position="171"/>
    </location>
</feature>